<keyword evidence="3" id="KW-1185">Reference proteome</keyword>
<reference evidence="2" key="1">
    <citation type="submission" date="2020-06" db="EMBL/GenBank/DDBJ databases">
        <title>Paenibacillus sp. nov., isolated from soil.</title>
        <authorList>
            <person name="Seo Y.L."/>
        </authorList>
    </citation>
    <scope>NUCLEOTIDE SEQUENCE [LARGE SCALE GENOMIC DNA]</scope>
    <source>
        <strain evidence="2">JW14</strain>
    </source>
</reference>
<accession>A0A850ELK1</accession>
<name>A0A850ELK1_9BACL</name>
<organism evidence="2 3">
    <name type="scientific">Paenibacillus agri</name>
    <dbReference type="NCBI Taxonomy" id="2744309"/>
    <lineage>
        <taxon>Bacteria</taxon>
        <taxon>Bacillati</taxon>
        <taxon>Bacillota</taxon>
        <taxon>Bacilli</taxon>
        <taxon>Bacillales</taxon>
        <taxon>Paenibacillaceae</taxon>
        <taxon>Paenibacillus</taxon>
    </lineage>
</organism>
<feature type="domain" description="DUF4253" evidence="1">
    <location>
        <begin position="157"/>
        <end position="262"/>
    </location>
</feature>
<comment type="caution">
    <text evidence="2">The sequence shown here is derived from an EMBL/GenBank/DDBJ whole genome shotgun (WGS) entry which is preliminary data.</text>
</comment>
<proteinExistence type="predicted"/>
<dbReference type="Proteomes" id="UP000564806">
    <property type="component" value="Unassembled WGS sequence"/>
</dbReference>
<dbReference type="Pfam" id="PF14062">
    <property type="entry name" value="DUF4253"/>
    <property type="match status" value="1"/>
</dbReference>
<evidence type="ECO:0000259" key="1">
    <source>
        <dbReference type="Pfam" id="PF14062"/>
    </source>
</evidence>
<gene>
    <name evidence="2" type="ORF">HPT30_09925</name>
</gene>
<protein>
    <submittedName>
        <fullName evidence="2">DUF4253 domain-containing protein</fullName>
    </submittedName>
</protein>
<dbReference type="InterPro" id="IPR025349">
    <property type="entry name" value="DUF4253"/>
</dbReference>
<dbReference type="AlphaFoldDB" id="A0A850ELK1"/>
<evidence type="ECO:0000313" key="3">
    <source>
        <dbReference type="Proteomes" id="UP000564806"/>
    </source>
</evidence>
<evidence type="ECO:0000313" key="2">
    <source>
        <dbReference type="EMBL" id="NUU60660.1"/>
    </source>
</evidence>
<dbReference type="RefSeq" id="WP_175371237.1">
    <property type="nucleotide sequence ID" value="NZ_JABWCS010000203.1"/>
</dbReference>
<sequence length="262" mass="30274">MIEELVDSFASCDIEVVAVEELSLPLTQEGKHRILVVPSYNIAEMLEEILEEEEKSLAEVVDRELKEVHSLSIVDTFRRIAESILVDADLPLEQKNLEGKSFEDIYAAYALVWEGHEMLNEKMAVREEKIKIETEATSVLTTEWVREKIEAADDVIILTLPAGSGYEAPLWVPMGGYNECPLPVYQAAVFKHWEEQYHVTPLAVTQDKWVLQAGTRPLTYEAALRLSKEHFIFCQYVLERFDTLGHYADYLMENNEWDFWWD</sequence>
<dbReference type="EMBL" id="JABWCS010000203">
    <property type="protein sequence ID" value="NUU60660.1"/>
    <property type="molecule type" value="Genomic_DNA"/>
</dbReference>